<dbReference type="Proteomes" id="UP001160148">
    <property type="component" value="Unassembled WGS sequence"/>
</dbReference>
<feature type="compositionally biased region" description="Polar residues" evidence="1">
    <location>
        <begin position="7"/>
        <end position="16"/>
    </location>
</feature>
<accession>A0AAV0W7J8</accession>
<sequence>MPKRTRSQLSRNSSQARAIKIRRHGESQSETENRLASQREYADQPSLRSNIASTLNIDLIKELQTTLNSHNI</sequence>
<keyword evidence="3" id="KW-1185">Reference proteome</keyword>
<feature type="compositionally biased region" description="Basic and acidic residues" evidence="1">
    <location>
        <begin position="24"/>
        <end position="33"/>
    </location>
</feature>
<evidence type="ECO:0000256" key="1">
    <source>
        <dbReference type="SAM" id="MobiDB-lite"/>
    </source>
</evidence>
<organism evidence="2 3">
    <name type="scientific">Macrosiphum euphorbiae</name>
    <name type="common">potato aphid</name>
    <dbReference type="NCBI Taxonomy" id="13131"/>
    <lineage>
        <taxon>Eukaryota</taxon>
        <taxon>Metazoa</taxon>
        <taxon>Ecdysozoa</taxon>
        <taxon>Arthropoda</taxon>
        <taxon>Hexapoda</taxon>
        <taxon>Insecta</taxon>
        <taxon>Pterygota</taxon>
        <taxon>Neoptera</taxon>
        <taxon>Paraneoptera</taxon>
        <taxon>Hemiptera</taxon>
        <taxon>Sternorrhyncha</taxon>
        <taxon>Aphidomorpha</taxon>
        <taxon>Aphidoidea</taxon>
        <taxon>Aphididae</taxon>
        <taxon>Macrosiphini</taxon>
        <taxon>Macrosiphum</taxon>
    </lineage>
</organism>
<proteinExistence type="predicted"/>
<dbReference type="AlphaFoldDB" id="A0AAV0W7J8"/>
<evidence type="ECO:0000313" key="3">
    <source>
        <dbReference type="Proteomes" id="UP001160148"/>
    </source>
</evidence>
<feature type="region of interest" description="Disordered" evidence="1">
    <location>
        <begin position="1"/>
        <end position="44"/>
    </location>
</feature>
<reference evidence="2 3" key="1">
    <citation type="submission" date="2023-01" db="EMBL/GenBank/DDBJ databases">
        <authorList>
            <person name="Whitehead M."/>
        </authorList>
    </citation>
    <scope>NUCLEOTIDE SEQUENCE [LARGE SCALE GENOMIC DNA]</scope>
</reference>
<name>A0AAV0W7J8_9HEMI</name>
<comment type="caution">
    <text evidence="2">The sequence shown here is derived from an EMBL/GenBank/DDBJ whole genome shotgun (WGS) entry which is preliminary data.</text>
</comment>
<evidence type="ECO:0000313" key="2">
    <source>
        <dbReference type="EMBL" id="CAI6351737.1"/>
    </source>
</evidence>
<dbReference type="EMBL" id="CARXXK010000001">
    <property type="protein sequence ID" value="CAI6351737.1"/>
    <property type="molecule type" value="Genomic_DNA"/>
</dbReference>
<gene>
    <name evidence="2" type="ORF">MEUPH1_LOCUS8057</name>
</gene>
<protein>
    <submittedName>
        <fullName evidence="2">Uncharacterized protein</fullName>
    </submittedName>
</protein>